<proteinExistence type="predicted"/>
<evidence type="ECO:0000313" key="4">
    <source>
        <dbReference type="Proteomes" id="UP000654075"/>
    </source>
</evidence>
<feature type="coiled-coil region" evidence="1">
    <location>
        <begin position="228"/>
        <end position="255"/>
    </location>
</feature>
<feature type="compositionally biased region" description="Basic and acidic residues" evidence="2">
    <location>
        <begin position="1"/>
        <end position="22"/>
    </location>
</feature>
<feature type="coiled-coil region" evidence="1">
    <location>
        <begin position="365"/>
        <end position="392"/>
    </location>
</feature>
<evidence type="ECO:0000256" key="1">
    <source>
        <dbReference type="SAM" id="Coils"/>
    </source>
</evidence>
<name>A0A813HV39_POLGL</name>
<gene>
    <name evidence="3" type="ORF">PGLA1383_LOCUS56019</name>
</gene>
<feature type="coiled-coil region" evidence="1">
    <location>
        <begin position="302"/>
        <end position="329"/>
    </location>
</feature>
<reference evidence="3" key="1">
    <citation type="submission" date="2021-02" db="EMBL/GenBank/DDBJ databases">
        <authorList>
            <person name="Dougan E. K."/>
            <person name="Rhodes N."/>
            <person name="Thang M."/>
            <person name="Chan C."/>
        </authorList>
    </citation>
    <scope>NUCLEOTIDE SEQUENCE</scope>
</reference>
<comment type="caution">
    <text evidence="3">The sequence shown here is derived from an EMBL/GenBank/DDBJ whole genome shotgun (WGS) entry which is preliminary data.</text>
</comment>
<dbReference type="EMBL" id="CAJNNV010032883">
    <property type="protein sequence ID" value="CAE8641357.1"/>
    <property type="molecule type" value="Genomic_DNA"/>
</dbReference>
<keyword evidence="4" id="KW-1185">Reference proteome</keyword>
<feature type="region of interest" description="Disordered" evidence="2">
    <location>
        <begin position="131"/>
        <end position="205"/>
    </location>
</feature>
<evidence type="ECO:0000313" key="3">
    <source>
        <dbReference type="EMBL" id="CAE8641357.1"/>
    </source>
</evidence>
<feature type="compositionally biased region" description="Polar residues" evidence="2">
    <location>
        <begin position="150"/>
        <end position="161"/>
    </location>
</feature>
<dbReference type="AlphaFoldDB" id="A0A813HV39"/>
<organism evidence="3 4">
    <name type="scientific">Polarella glacialis</name>
    <name type="common">Dinoflagellate</name>
    <dbReference type="NCBI Taxonomy" id="89957"/>
    <lineage>
        <taxon>Eukaryota</taxon>
        <taxon>Sar</taxon>
        <taxon>Alveolata</taxon>
        <taxon>Dinophyceae</taxon>
        <taxon>Suessiales</taxon>
        <taxon>Suessiaceae</taxon>
        <taxon>Polarella</taxon>
    </lineage>
</organism>
<protein>
    <submittedName>
        <fullName evidence="3">Uncharacterized protein</fullName>
    </submittedName>
</protein>
<keyword evidence="1" id="KW-0175">Coiled coil</keyword>
<dbReference type="Proteomes" id="UP000654075">
    <property type="component" value="Unassembled WGS sequence"/>
</dbReference>
<evidence type="ECO:0000256" key="2">
    <source>
        <dbReference type="SAM" id="MobiDB-lite"/>
    </source>
</evidence>
<sequence length="434" mass="47257">MAAGSGDRRWSVRGREQEDVPRTHAGGFFRNTWRGMNDWGDEFERRHFDGDLLGSIASGPVSATRAMNDWGDDFERRHFEGDLLGSVASASSKVGEVLTETIVRAGEFPADLSEVGWIGGADFVGAPSPFSADVQDDFPPAGRLPYRDSTGCSEATSSASSRLAGEGEEPPAPREISADFVQVAGGGGSSSSQSWPRPPSTPSKNDCWPFLANDSPVSMTGFDLSPGSPGLDEAVEELKARLEEEQERRRGRTEALRAMAVSLKQLPNEILEDRRRCDVAAGIRAAAAARAAAAGRSWQTLKDNHRALLERQEAQVDEREQLVAAATASSAAYSRFKQLAGREWARDGPETDALKDSKLMLAELCLQADEARLALRKELKVLQKEVESLEAETSWLRNGGPDYYQAPQNSFRSSLRRLFSVARGRGDPQSESPK</sequence>
<feature type="region of interest" description="Disordered" evidence="2">
    <location>
        <begin position="1"/>
        <end position="23"/>
    </location>
</feature>
<accession>A0A813HV39</accession>